<feature type="region of interest" description="Disordered" evidence="1">
    <location>
        <begin position="1"/>
        <end position="80"/>
    </location>
</feature>
<dbReference type="EMBL" id="BPLR01017022">
    <property type="protein sequence ID" value="GIY88089.1"/>
    <property type="molecule type" value="Genomic_DNA"/>
</dbReference>
<accession>A0AAV4X0N7</accession>
<evidence type="ECO:0000256" key="1">
    <source>
        <dbReference type="SAM" id="MobiDB-lite"/>
    </source>
</evidence>
<proteinExistence type="predicted"/>
<comment type="caution">
    <text evidence="2">The sequence shown here is derived from an EMBL/GenBank/DDBJ whole genome shotgun (WGS) entry which is preliminary data.</text>
</comment>
<feature type="compositionally biased region" description="Basic and acidic residues" evidence="1">
    <location>
        <begin position="43"/>
        <end position="56"/>
    </location>
</feature>
<feature type="compositionally biased region" description="Basic residues" evidence="1">
    <location>
        <begin position="58"/>
        <end position="70"/>
    </location>
</feature>
<reference evidence="2 3" key="1">
    <citation type="submission" date="2021-06" db="EMBL/GenBank/DDBJ databases">
        <title>Caerostris extrusa draft genome.</title>
        <authorList>
            <person name="Kono N."/>
            <person name="Arakawa K."/>
        </authorList>
    </citation>
    <scope>NUCLEOTIDE SEQUENCE [LARGE SCALE GENOMIC DNA]</scope>
</reference>
<protein>
    <submittedName>
        <fullName evidence="2">Uncharacterized protein</fullName>
    </submittedName>
</protein>
<sequence length="80" mass="9052">MGQQLQNYGLVPVSKKSRPGGQRMATLGEGAGEELHKSRRRKGAEESANTRKDSPIRMRIKPFKEKRFHSRPPLTLSDVH</sequence>
<gene>
    <name evidence="2" type="ORF">CEXT_556281</name>
</gene>
<organism evidence="2 3">
    <name type="scientific">Caerostris extrusa</name>
    <name type="common">Bark spider</name>
    <name type="synonym">Caerostris bankana</name>
    <dbReference type="NCBI Taxonomy" id="172846"/>
    <lineage>
        <taxon>Eukaryota</taxon>
        <taxon>Metazoa</taxon>
        <taxon>Ecdysozoa</taxon>
        <taxon>Arthropoda</taxon>
        <taxon>Chelicerata</taxon>
        <taxon>Arachnida</taxon>
        <taxon>Araneae</taxon>
        <taxon>Araneomorphae</taxon>
        <taxon>Entelegynae</taxon>
        <taxon>Araneoidea</taxon>
        <taxon>Araneidae</taxon>
        <taxon>Caerostris</taxon>
    </lineage>
</organism>
<keyword evidence="3" id="KW-1185">Reference proteome</keyword>
<dbReference type="Proteomes" id="UP001054945">
    <property type="component" value="Unassembled WGS sequence"/>
</dbReference>
<evidence type="ECO:0000313" key="3">
    <source>
        <dbReference type="Proteomes" id="UP001054945"/>
    </source>
</evidence>
<evidence type="ECO:0000313" key="2">
    <source>
        <dbReference type="EMBL" id="GIY88089.1"/>
    </source>
</evidence>
<name>A0AAV4X0N7_CAEEX</name>
<dbReference type="AlphaFoldDB" id="A0AAV4X0N7"/>